<dbReference type="PANTHER" id="PTHR33099">
    <property type="entry name" value="FE2OG DIOXYGENASE DOMAIN-CONTAINING PROTEIN"/>
    <property type="match status" value="1"/>
</dbReference>
<dbReference type="Proteomes" id="UP000054166">
    <property type="component" value="Unassembled WGS sequence"/>
</dbReference>
<dbReference type="AlphaFoldDB" id="A0A0C3G0F1"/>
<dbReference type="EMBL" id="KN832974">
    <property type="protein sequence ID" value="KIM89665.1"/>
    <property type="molecule type" value="Genomic_DNA"/>
</dbReference>
<name>A0A0C3G0F1_PILCF</name>
<reference evidence="2" key="2">
    <citation type="submission" date="2015-01" db="EMBL/GenBank/DDBJ databases">
        <title>Evolutionary Origins and Diversification of the Mycorrhizal Mutualists.</title>
        <authorList>
            <consortium name="DOE Joint Genome Institute"/>
            <consortium name="Mycorrhizal Genomics Consortium"/>
            <person name="Kohler A."/>
            <person name="Kuo A."/>
            <person name="Nagy L.G."/>
            <person name="Floudas D."/>
            <person name="Copeland A."/>
            <person name="Barry K.W."/>
            <person name="Cichocki N."/>
            <person name="Veneault-Fourrey C."/>
            <person name="LaButti K."/>
            <person name="Lindquist E.A."/>
            <person name="Lipzen A."/>
            <person name="Lundell T."/>
            <person name="Morin E."/>
            <person name="Murat C."/>
            <person name="Riley R."/>
            <person name="Ohm R."/>
            <person name="Sun H."/>
            <person name="Tunlid A."/>
            <person name="Henrissat B."/>
            <person name="Grigoriev I.V."/>
            <person name="Hibbett D.S."/>
            <person name="Martin F."/>
        </authorList>
    </citation>
    <scope>NUCLEOTIDE SEQUENCE [LARGE SCALE GENOMIC DNA]</scope>
    <source>
        <strain evidence="2">F 1598</strain>
    </source>
</reference>
<proteinExistence type="predicted"/>
<evidence type="ECO:0000313" key="2">
    <source>
        <dbReference type="Proteomes" id="UP000054166"/>
    </source>
</evidence>
<keyword evidence="2" id="KW-1185">Reference proteome</keyword>
<reference evidence="1 2" key="1">
    <citation type="submission" date="2014-04" db="EMBL/GenBank/DDBJ databases">
        <authorList>
            <consortium name="DOE Joint Genome Institute"/>
            <person name="Kuo A."/>
            <person name="Tarkka M."/>
            <person name="Buscot F."/>
            <person name="Kohler A."/>
            <person name="Nagy L.G."/>
            <person name="Floudas D."/>
            <person name="Copeland A."/>
            <person name="Barry K.W."/>
            <person name="Cichocki N."/>
            <person name="Veneault-Fourrey C."/>
            <person name="LaButti K."/>
            <person name="Lindquist E.A."/>
            <person name="Lipzen A."/>
            <person name="Lundell T."/>
            <person name="Morin E."/>
            <person name="Murat C."/>
            <person name="Sun H."/>
            <person name="Tunlid A."/>
            <person name="Henrissat B."/>
            <person name="Grigoriev I.V."/>
            <person name="Hibbett D.S."/>
            <person name="Martin F."/>
            <person name="Nordberg H.P."/>
            <person name="Cantor M.N."/>
            <person name="Hua S.X."/>
        </authorList>
    </citation>
    <scope>NUCLEOTIDE SEQUENCE [LARGE SCALE GENOMIC DNA]</scope>
    <source>
        <strain evidence="1 2">F 1598</strain>
    </source>
</reference>
<protein>
    <submittedName>
        <fullName evidence="1">Uncharacterized protein</fullName>
    </submittedName>
</protein>
<dbReference type="STRING" id="765440.A0A0C3G0F1"/>
<sequence>MPFDPRSLAASLRAKFYCSGIYEIQRNGFTLFYGKDENASRRVDFLTATEAQLQNLFEACDAVEGSDTSFGTLQPAHFSSNFNLERSGLMQALRPFLLDGYLEKQGIEAELCELNVYGKGSRSKGVKDAHVSERMFASLIISFPARYEGGNMLLRHLQDEYSADFQNKLNDSSSARIAYTAYFCDVERTVSPIISGHCVTLRYNLYLCDPSVSSGLPSSIACTTWNELAFREKLSKLLSDPSFLPAGGKLGFSLLNHYSISVHQGEGDDRVFVSSALPPLRGIDAVIKRVCEEFSLLVTPCIVYNTSRALVMSDKVYVHEFTEYDTKVLPENGHDILKEWYNGPIWGTVDLHWVLELRSFGNDNASWVPGGLCLCVDVGPTQKRATM</sequence>
<evidence type="ECO:0000313" key="1">
    <source>
        <dbReference type="EMBL" id="KIM89665.1"/>
    </source>
</evidence>
<accession>A0A0C3G0F1</accession>
<dbReference type="InParanoid" id="A0A0C3G0F1"/>
<gene>
    <name evidence="1" type="ORF">PILCRDRAFT_812479</name>
</gene>
<dbReference type="OrthoDB" id="27483at2759"/>
<organism evidence="1 2">
    <name type="scientific">Piloderma croceum (strain F 1598)</name>
    <dbReference type="NCBI Taxonomy" id="765440"/>
    <lineage>
        <taxon>Eukaryota</taxon>
        <taxon>Fungi</taxon>
        <taxon>Dikarya</taxon>
        <taxon>Basidiomycota</taxon>
        <taxon>Agaricomycotina</taxon>
        <taxon>Agaricomycetes</taxon>
        <taxon>Agaricomycetidae</taxon>
        <taxon>Atheliales</taxon>
        <taxon>Atheliaceae</taxon>
        <taxon>Piloderma</taxon>
    </lineage>
</organism>
<dbReference type="PANTHER" id="PTHR33099:SF7">
    <property type="entry name" value="MYND-TYPE DOMAIN-CONTAINING PROTEIN"/>
    <property type="match status" value="1"/>
</dbReference>
<dbReference type="HOGENOM" id="CLU_019613_2_1_1"/>